<dbReference type="AlphaFoldDB" id="A0A830HCA6"/>
<dbReference type="EMBL" id="BNJQ01000007">
    <property type="protein sequence ID" value="GHP04292.1"/>
    <property type="molecule type" value="Genomic_DNA"/>
</dbReference>
<keyword evidence="1" id="KW-0472">Membrane</keyword>
<feature type="transmembrane region" description="Helical" evidence="1">
    <location>
        <begin position="147"/>
        <end position="164"/>
    </location>
</feature>
<feature type="transmembrane region" description="Helical" evidence="1">
    <location>
        <begin position="107"/>
        <end position="127"/>
    </location>
</feature>
<sequence>MAMSVSHQRMFAERRTLCSRHVPRVPRITRASASHNILVGPSSSSSSTRSSRPSVVAFLGAGHLDCGHSHSRALLSTSRLSRTARRQANAFTSKVTPKKRNYVKPKAGPLAVIFNPVTIIIYVLTFIKIWTNIDKTTYDKEKRMQLALLWPVLAITNANFRSALAKMVTS</sequence>
<evidence type="ECO:0000256" key="1">
    <source>
        <dbReference type="SAM" id="Phobius"/>
    </source>
</evidence>
<accession>A0A830HCA6</accession>
<keyword evidence="1" id="KW-0812">Transmembrane</keyword>
<reference evidence="2" key="1">
    <citation type="submission" date="2020-10" db="EMBL/GenBank/DDBJ databases">
        <title>Unveiling of a novel bifunctional photoreceptor, Dualchrome1, isolated from a cosmopolitan green alga.</title>
        <authorList>
            <person name="Suzuki S."/>
            <person name="Kawachi M."/>
        </authorList>
    </citation>
    <scope>NUCLEOTIDE SEQUENCE</scope>
    <source>
        <strain evidence="2">NIES 2893</strain>
    </source>
</reference>
<proteinExistence type="predicted"/>
<name>A0A830HCA6_9CHLO</name>
<dbReference type="Proteomes" id="UP000660262">
    <property type="component" value="Unassembled WGS sequence"/>
</dbReference>
<comment type="caution">
    <text evidence="2">The sequence shown here is derived from an EMBL/GenBank/DDBJ whole genome shotgun (WGS) entry which is preliminary data.</text>
</comment>
<organism evidence="2 3">
    <name type="scientific">Pycnococcus provasolii</name>
    <dbReference type="NCBI Taxonomy" id="41880"/>
    <lineage>
        <taxon>Eukaryota</taxon>
        <taxon>Viridiplantae</taxon>
        <taxon>Chlorophyta</taxon>
        <taxon>Pseudoscourfieldiophyceae</taxon>
        <taxon>Pseudoscourfieldiales</taxon>
        <taxon>Pycnococcaceae</taxon>
        <taxon>Pycnococcus</taxon>
    </lineage>
</organism>
<gene>
    <name evidence="2" type="ORF">PPROV_000304600</name>
</gene>
<evidence type="ECO:0000313" key="3">
    <source>
        <dbReference type="Proteomes" id="UP000660262"/>
    </source>
</evidence>
<protein>
    <submittedName>
        <fullName evidence="2">Uncharacterized protein</fullName>
    </submittedName>
</protein>
<keyword evidence="3" id="KW-1185">Reference proteome</keyword>
<keyword evidence="1" id="KW-1133">Transmembrane helix</keyword>
<evidence type="ECO:0000313" key="2">
    <source>
        <dbReference type="EMBL" id="GHP04292.1"/>
    </source>
</evidence>